<keyword evidence="3" id="KW-0805">Transcription regulation</keyword>
<keyword evidence="5" id="KW-0539">Nucleus</keyword>
<gene>
    <name evidence="7" type="ORF">INT48_008957</name>
</gene>
<name>A0A8H7SQM9_9FUNG</name>
<evidence type="ECO:0000256" key="5">
    <source>
        <dbReference type="ARBA" id="ARBA00023242"/>
    </source>
</evidence>
<proteinExistence type="inferred from homology"/>
<feature type="compositionally biased region" description="Basic and acidic residues" evidence="6">
    <location>
        <begin position="120"/>
        <end position="129"/>
    </location>
</feature>
<feature type="region of interest" description="Disordered" evidence="6">
    <location>
        <begin position="308"/>
        <end position="338"/>
    </location>
</feature>
<evidence type="ECO:0000256" key="6">
    <source>
        <dbReference type="SAM" id="MobiDB-lite"/>
    </source>
</evidence>
<feature type="region of interest" description="Disordered" evidence="6">
    <location>
        <begin position="120"/>
        <end position="241"/>
    </location>
</feature>
<evidence type="ECO:0000256" key="2">
    <source>
        <dbReference type="ARBA" id="ARBA00005330"/>
    </source>
</evidence>
<evidence type="ECO:0000313" key="8">
    <source>
        <dbReference type="Proteomes" id="UP000613177"/>
    </source>
</evidence>
<dbReference type="GO" id="GO:0006357">
    <property type="term" value="P:regulation of transcription by RNA polymerase II"/>
    <property type="evidence" value="ECO:0007669"/>
    <property type="project" value="TreeGrafter"/>
</dbReference>
<keyword evidence="4" id="KW-0804">Transcription</keyword>
<reference evidence="7" key="1">
    <citation type="submission" date="2021-01" db="EMBL/GenBank/DDBJ databases">
        <title>Metabolic potential, ecology and presence of endohyphal bacteria is reflected in genomic diversity of Mucoromycotina.</title>
        <authorList>
            <person name="Muszewska A."/>
            <person name="Okrasinska A."/>
            <person name="Steczkiewicz K."/>
            <person name="Drgas O."/>
            <person name="Orlowska M."/>
            <person name="Perlinska-Lenart U."/>
            <person name="Aleksandrzak-Piekarczyk T."/>
            <person name="Szatraj K."/>
            <person name="Zielenkiewicz U."/>
            <person name="Pilsyk S."/>
            <person name="Malc E."/>
            <person name="Mieczkowski P."/>
            <person name="Kruszewska J.S."/>
            <person name="Biernat P."/>
            <person name="Pawlowska J."/>
        </authorList>
    </citation>
    <scope>NUCLEOTIDE SEQUENCE</scope>
    <source>
        <strain evidence="7">WA0000018081</strain>
    </source>
</reference>
<dbReference type="GO" id="GO:0000124">
    <property type="term" value="C:SAGA complex"/>
    <property type="evidence" value="ECO:0007669"/>
    <property type="project" value="TreeGrafter"/>
</dbReference>
<comment type="caution">
    <text evidence="7">The sequence shown here is derived from an EMBL/GenBank/DDBJ whole genome shotgun (WGS) entry which is preliminary data.</text>
</comment>
<dbReference type="AlphaFoldDB" id="A0A8H7SQM9"/>
<evidence type="ECO:0000256" key="4">
    <source>
        <dbReference type="ARBA" id="ARBA00023163"/>
    </source>
</evidence>
<comment type="subcellular location">
    <subcellularLocation>
        <location evidence="1">Nucleus</location>
    </subcellularLocation>
</comment>
<keyword evidence="8" id="KW-1185">Reference proteome</keyword>
<evidence type="ECO:0000256" key="1">
    <source>
        <dbReference type="ARBA" id="ARBA00004123"/>
    </source>
</evidence>
<feature type="compositionally biased region" description="Acidic residues" evidence="6">
    <location>
        <begin position="390"/>
        <end position="399"/>
    </location>
</feature>
<feature type="compositionally biased region" description="Polar residues" evidence="6">
    <location>
        <begin position="130"/>
        <end position="141"/>
    </location>
</feature>
<feature type="region of interest" description="Disordered" evidence="6">
    <location>
        <begin position="377"/>
        <end position="409"/>
    </location>
</feature>
<feature type="compositionally biased region" description="Basic and acidic residues" evidence="6">
    <location>
        <begin position="153"/>
        <end position="170"/>
    </location>
</feature>
<feature type="compositionally biased region" description="Basic residues" evidence="6">
    <location>
        <begin position="206"/>
        <end position="216"/>
    </location>
</feature>
<protein>
    <submittedName>
        <fullName evidence="7">Uncharacterized protein</fullName>
    </submittedName>
</protein>
<evidence type="ECO:0000313" key="7">
    <source>
        <dbReference type="EMBL" id="KAG2235034.1"/>
    </source>
</evidence>
<feature type="compositionally biased region" description="Pro residues" evidence="6">
    <location>
        <begin position="325"/>
        <end position="335"/>
    </location>
</feature>
<dbReference type="PANTHER" id="PTHR13556">
    <property type="entry name" value="TRANSCRIPTIONAL ADAPTER 3-RELATED"/>
    <property type="match status" value="1"/>
</dbReference>
<dbReference type="Proteomes" id="UP000613177">
    <property type="component" value="Unassembled WGS sequence"/>
</dbReference>
<dbReference type="GO" id="GO:0003713">
    <property type="term" value="F:transcription coactivator activity"/>
    <property type="evidence" value="ECO:0007669"/>
    <property type="project" value="TreeGrafter"/>
</dbReference>
<accession>A0A8H7SQM9</accession>
<organism evidence="7 8">
    <name type="scientific">Thamnidium elegans</name>
    <dbReference type="NCBI Taxonomy" id="101142"/>
    <lineage>
        <taxon>Eukaryota</taxon>
        <taxon>Fungi</taxon>
        <taxon>Fungi incertae sedis</taxon>
        <taxon>Mucoromycota</taxon>
        <taxon>Mucoromycotina</taxon>
        <taxon>Mucoromycetes</taxon>
        <taxon>Mucorales</taxon>
        <taxon>Mucorineae</taxon>
        <taxon>Mucoraceae</taxon>
        <taxon>Thamnidium</taxon>
    </lineage>
</organism>
<dbReference type="InterPro" id="IPR019340">
    <property type="entry name" value="Histone_AcTrfase_su3"/>
</dbReference>
<dbReference type="EMBL" id="JAEPRE010000040">
    <property type="protein sequence ID" value="KAG2235034.1"/>
    <property type="molecule type" value="Genomic_DNA"/>
</dbReference>
<dbReference type="GO" id="GO:0005634">
    <property type="term" value="C:nucleus"/>
    <property type="evidence" value="ECO:0007669"/>
    <property type="project" value="UniProtKB-SubCell"/>
</dbReference>
<dbReference type="PANTHER" id="PTHR13556:SF2">
    <property type="entry name" value="TRANSCRIPTIONAL ADAPTER 3"/>
    <property type="match status" value="1"/>
</dbReference>
<feature type="compositionally biased region" description="Low complexity" evidence="6">
    <location>
        <begin position="182"/>
        <end position="194"/>
    </location>
</feature>
<evidence type="ECO:0000256" key="3">
    <source>
        <dbReference type="ARBA" id="ARBA00023015"/>
    </source>
</evidence>
<sequence>MNTDLTRQYNLPTSVSNSTASIIELYKQNLNNQNAHNDNNTTTGNNVNHTSSIPNLQDLLNMKADLEALLPLSESRVKDLKKDLSHLDRNVKIRDNAFLYNVETSGKNMNVIMEKMKIKQESDTSDDLHSSNIPKSESSRQAALETIRRRRKREETENSDDVTRRSESPHHIIKLKKLDGFPSLSSQNNPSSSSSPPPSKQSNEPKKKKSSTHARAQHIVGGESSKQGKQHSKQKNYQQTKEEVDFVRVKPKDQVPIATFWAALEPYFRSLTEEDRAFLLEKSDNNKPFLIPPLGQHYREQWAEEDQAVGFGSHTRSPSRQGLDHPPPPPPPTPLTPHHKLKYLQNEITDENLLQDDIGSGTLTERLLSSLVQEELLDPSEAKSTQNQSDDNDDPMSDIETERQAKHHGRTIVELSSDPTDEIVSFEERLRRELRYAGLFADDDIDWNAKEDDEICAELRTLGREFKEQVKINDFRKKKLLQVVDTQLQFEQYRQVLDTLDSQVEQGYMKRFRLQKSKKRKTTGPKTMLSENAVFAMDKRKTWINALGGIFKDKNLIMPTKSIYPQDENSSS</sequence>
<comment type="similarity">
    <text evidence="2">Belongs to the NGG1 family.</text>
</comment>
<dbReference type="Pfam" id="PF10198">
    <property type="entry name" value="Ada3"/>
    <property type="match status" value="1"/>
</dbReference>